<protein>
    <recommendedName>
        <fullName evidence="1">NAD(P)-binding domain-containing protein</fullName>
    </recommendedName>
</protein>
<dbReference type="RefSeq" id="WP_104483564.1">
    <property type="nucleotide sequence ID" value="NZ_CP154825.1"/>
</dbReference>
<dbReference type="SUPFAM" id="SSF51735">
    <property type="entry name" value="NAD(P)-binding Rossmann-fold domains"/>
    <property type="match status" value="1"/>
</dbReference>
<dbReference type="Proteomes" id="UP000239203">
    <property type="component" value="Unassembled WGS sequence"/>
</dbReference>
<dbReference type="InterPro" id="IPR036291">
    <property type="entry name" value="NAD(P)-bd_dom_sf"/>
</dbReference>
<gene>
    <name evidence="2" type="ORF">CLV40_14415</name>
</gene>
<feature type="domain" description="NAD(P)-binding" evidence="1">
    <location>
        <begin position="10"/>
        <end position="181"/>
    </location>
</feature>
<proteinExistence type="predicted"/>
<evidence type="ECO:0000313" key="2">
    <source>
        <dbReference type="EMBL" id="PPK61093.1"/>
    </source>
</evidence>
<evidence type="ECO:0000313" key="3">
    <source>
        <dbReference type="Proteomes" id="UP000239203"/>
    </source>
</evidence>
<dbReference type="PANTHER" id="PTHR43355:SF2">
    <property type="entry name" value="FLAVIN REDUCTASE (NADPH)"/>
    <property type="match status" value="1"/>
</dbReference>
<dbReference type="Gene3D" id="3.40.50.720">
    <property type="entry name" value="NAD(P)-binding Rossmann-like Domain"/>
    <property type="match status" value="1"/>
</dbReference>
<dbReference type="AlphaFoldDB" id="A0A2S6GBA6"/>
<evidence type="ECO:0000259" key="1">
    <source>
        <dbReference type="Pfam" id="PF13460"/>
    </source>
</evidence>
<dbReference type="GO" id="GO:0016646">
    <property type="term" value="F:oxidoreductase activity, acting on the CH-NH group of donors, NAD or NADP as acceptor"/>
    <property type="evidence" value="ECO:0007669"/>
    <property type="project" value="TreeGrafter"/>
</dbReference>
<dbReference type="EMBL" id="PTIX01000044">
    <property type="protein sequence ID" value="PPK61093.1"/>
    <property type="molecule type" value="Genomic_DNA"/>
</dbReference>
<dbReference type="Pfam" id="PF13460">
    <property type="entry name" value="NAD_binding_10"/>
    <property type="match status" value="1"/>
</dbReference>
<sequence length="196" mass="20455">MTTIAIFGAGGTAGTAIAAEARARGHRVTALTHAQADATDADRIAEVTAGHDVAVSSLYDEHADHATFYPAATRALLDGLGRAGVGRLVHVGLSVLLETAPGVRGVDDPGFNPDWLPFCLAHDAGAQVLRASTTGPDWVIVSPSGDFDREGTRTGHYELSTSPDATRLSYADFAVAVVDEIESRKHDRVHFGVAGV</sequence>
<comment type="caution">
    <text evidence="2">The sequence shown here is derived from an EMBL/GenBank/DDBJ whole genome shotgun (WGS) entry which is preliminary data.</text>
</comment>
<dbReference type="InterPro" id="IPR016040">
    <property type="entry name" value="NAD(P)-bd_dom"/>
</dbReference>
<organism evidence="2 3">
    <name type="scientific">Actinokineospora auranticolor</name>
    <dbReference type="NCBI Taxonomy" id="155976"/>
    <lineage>
        <taxon>Bacteria</taxon>
        <taxon>Bacillati</taxon>
        <taxon>Actinomycetota</taxon>
        <taxon>Actinomycetes</taxon>
        <taxon>Pseudonocardiales</taxon>
        <taxon>Pseudonocardiaceae</taxon>
        <taxon>Actinokineospora</taxon>
    </lineage>
</organism>
<dbReference type="PANTHER" id="PTHR43355">
    <property type="entry name" value="FLAVIN REDUCTASE (NADPH)"/>
    <property type="match status" value="1"/>
</dbReference>
<dbReference type="OrthoDB" id="3191258at2"/>
<keyword evidence="3" id="KW-1185">Reference proteome</keyword>
<accession>A0A2S6GBA6</accession>
<reference evidence="2 3" key="1">
    <citation type="submission" date="2018-02" db="EMBL/GenBank/DDBJ databases">
        <title>Genomic Encyclopedia of Archaeal and Bacterial Type Strains, Phase II (KMG-II): from individual species to whole genera.</title>
        <authorList>
            <person name="Goeker M."/>
        </authorList>
    </citation>
    <scope>NUCLEOTIDE SEQUENCE [LARGE SCALE GENOMIC DNA]</scope>
    <source>
        <strain evidence="2 3">YU 961-1</strain>
    </source>
</reference>
<name>A0A2S6GBA6_9PSEU</name>
<dbReference type="InterPro" id="IPR051606">
    <property type="entry name" value="Polyketide_Oxido-like"/>
</dbReference>